<keyword evidence="2" id="KW-1185">Reference proteome</keyword>
<gene>
    <name evidence="1" type="ORF">ONB1V03_LOCUS21157</name>
</gene>
<evidence type="ECO:0000313" key="2">
    <source>
        <dbReference type="Proteomes" id="UP000728032"/>
    </source>
</evidence>
<name>A0A7R9QZS7_9ACAR</name>
<organism evidence="1">
    <name type="scientific">Oppiella nova</name>
    <dbReference type="NCBI Taxonomy" id="334625"/>
    <lineage>
        <taxon>Eukaryota</taxon>
        <taxon>Metazoa</taxon>
        <taxon>Ecdysozoa</taxon>
        <taxon>Arthropoda</taxon>
        <taxon>Chelicerata</taxon>
        <taxon>Arachnida</taxon>
        <taxon>Acari</taxon>
        <taxon>Acariformes</taxon>
        <taxon>Sarcoptiformes</taxon>
        <taxon>Oribatida</taxon>
        <taxon>Brachypylina</taxon>
        <taxon>Oppioidea</taxon>
        <taxon>Oppiidae</taxon>
        <taxon>Oppiella</taxon>
    </lineage>
</organism>
<accession>A0A7R9QZS7</accession>
<feature type="non-terminal residue" evidence="1">
    <location>
        <position position="1"/>
    </location>
</feature>
<dbReference type="EMBL" id="CAJPVJ010039535">
    <property type="protein sequence ID" value="CAG2181736.1"/>
    <property type="molecule type" value="Genomic_DNA"/>
</dbReference>
<proteinExistence type="predicted"/>
<dbReference type="EMBL" id="OC954360">
    <property type="protein sequence ID" value="CAD7664599.1"/>
    <property type="molecule type" value="Genomic_DNA"/>
</dbReference>
<dbReference type="AlphaFoldDB" id="A0A7R9QZS7"/>
<dbReference type="Proteomes" id="UP000728032">
    <property type="component" value="Unassembled WGS sequence"/>
</dbReference>
<evidence type="ECO:0000313" key="1">
    <source>
        <dbReference type="EMBL" id="CAD7664599.1"/>
    </source>
</evidence>
<protein>
    <submittedName>
        <fullName evidence="1">Uncharacterized protein</fullName>
    </submittedName>
</protein>
<reference evidence="1" key="1">
    <citation type="submission" date="2020-11" db="EMBL/GenBank/DDBJ databases">
        <authorList>
            <person name="Tran Van P."/>
        </authorList>
    </citation>
    <scope>NUCLEOTIDE SEQUENCE</scope>
</reference>
<sequence length="68" mass="7397">MALIRAAKYATLLGVGGTSLHVLHRNDWYVISVSQLMLLTVDVLYKDARNIGVVRMGRAAVTVSQIAV</sequence>